<dbReference type="SUPFAM" id="SSF50156">
    <property type="entry name" value="PDZ domain-like"/>
    <property type="match status" value="1"/>
</dbReference>
<accession>A0A2V2YMK1</accession>
<comment type="similarity">
    <text evidence="1">Belongs to the peptidase S16 family.</text>
</comment>
<keyword evidence="2" id="KW-1133">Transmembrane helix</keyword>
<keyword evidence="2" id="KW-0812">Transmembrane</keyword>
<keyword evidence="1" id="KW-0378">Hydrolase</keyword>
<keyword evidence="1" id="KW-0645">Protease</keyword>
<dbReference type="Proteomes" id="UP000246635">
    <property type="component" value="Unassembled WGS sequence"/>
</dbReference>
<dbReference type="GO" id="GO:0030163">
    <property type="term" value="P:protein catabolic process"/>
    <property type="evidence" value="ECO:0007669"/>
    <property type="project" value="InterPro"/>
</dbReference>
<feature type="transmembrane region" description="Helical" evidence="2">
    <location>
        <begin position="12"/>
        <end position="32"/>
    </location>
</feature>
<dbReference type="Gene3D" id="3.30.230.10">
    <property type="match status" value="1"/>
</dbReference>
<dbReference type="GO" id="GO:0004176">
    <property type="term" value="F:ATP-dependent peptidase activity"/>
    <property type="evidence" value="ECO:0007669"/>
    <property type="project" value="UniProtKB-UniRule"/>
</dbReference>
<reference evidence="4 5" key="1">
    <citation type="submission" date="2018-05" db="EMBL/GenBank/DDBJ databases">
        <title>Genomic Encyclopedia of Type Strains, Phase III (KMG-III): the genomes of soil and plant-associated and newly described type strains.</title>
        <authorList>
            <person name="Whitman W."/>
        </authorList>
    </citation>
    <scope>NUCLEOTIDE SEQUENCE [LARGE SCALE GENOMIC DNA]</scope>
    <source>
        <strain evidence="4 5">CECT 5696</strain>
    </source>
</reference>
<proteinExistence type="inferred from homology"/>
<dbReference type="EMBL" id="QGTQ01000025">
    <property type="protein sequence ID" value="PWV95697.1"/>
    <property type="molecule type" value="Genomic_DNA"/>
</dbReference>
<evidence type="ECO:0000313" key="5">
    <source>
        <dbReference type="Proteomes" id="UP000246635"/>
    </source>
</evidence>
<evidence type="ECO:0000256" key="1">
    <source>
        <dbReference type="PROSITE-ProRule" id="PRU01122"/>
    </source>
</evidence>
<dbReference type="GO" id="GO:0004252">
    <property type="term" value="F:serine-type endopeptidase activity"/>
    <property type="evidence" value="ECO:0007669"/>
    <property type="project" value="UniProtKB-UniRule"/>
</dbReference>
<dbReference type="SUPFAM" id="SSF54211">
    <property type="entry name" value="Ribosomal protein S5 domain 2-like"/>
    <property type="match status" value="1"/>
</dbReference>
<sequence length="342" mass="37600">MKWFRQRLTRWVIAFIALYLILFLLPTPYYLYQPGTVEPLHELVTVEQGQKQKSAGSFNLTTVYSQKARNVVMLIKGILDSDTEVRKTSDVQGNLTDKEYVVVLKHMMSSSQQTAVASALSEAGLQVDKRVTGLFLRMLVAGSKAEGVLEVGDILLEVDDRPAQSLQAVSSYITSQKKVGDIIEAVILRDSEERTVQIELVAANAQGVPGIGAVFEPEYVVTPSRRIDFAESDIGGPSAGLMFSLEILDQLLPEDLTHGLKIAGTGTIDMNGNVGQIGGMRDKIIAAHQAGVVLFFCPKDQDITSHNAQEAIDEAKKRGYDDLRIVPVSTLKEAVEYLRNNY</sequence>
<keyword evidence="1" id="KW-0720">Serine protease</keyword>
<dbReference type="PANTHER" id="PTHR10046">
    <property type="entry name" value="ATP DEPENDENT LON PROTEASE FAMILY MEMBER"/>
    <property type="match status" value="1"/>
</dbReference>
<feature type="domain" description="Lon proteolytic" evidence="3">
    <location>
        <begin position="192"/>
        <end position="341"/>
    </location>
</feature>
<comment type="caution">
    <text evidence="4">The sequence shown here is derived from an EMBL/GenBank/DDBJ whole genome shotgun (WGS) entry which is preliminary data.</text>
</comment>
<dbReference type="InterPro" id="IPR036034">
    <property type="entry name" value="PDZ_sf"/>
</dbReference>
<organism evidence="4 5">
    <name type="scientific">Paenibacillus cellulosilyticus</name>
    <dbReference type="NCBI Taxonomy" id="375489"/>
    <lineage>
        <taxon>Bacteria</taxon>
        <taxon>Bacillati</taxon>
        <taxon>Bacillota</taxon>
        <taxon>Bacilli</taxon>
        <taxon>Bacillales</taxon>
        <taxon>Paenibacillaceae</taxon>
        <taxon>Paenibacillus</taxon>
    </lineage>
</organism>
<protein>
    <recommendedName>
        <fullName evidence="1">endopeptidase La</fullName>
        <ecNumber evidence="1">3.4.21.53</ecNumber>
    </recommendedName>
</protein>
<evidence type="ECO:0000313" key="4">
    <source>
        <dbReference type="EMBL" id="PWV95697.1"/>
    </source>
</evidence>
<evidence type="ECO:0000256" key="2">
    <source>
        <dbReference type="SAM" id="Phobius"/>
    </source>
</evidence>
<dbReference type="InterPro" id="IPR027065">
    <property type="entry name" value="Lon_Prtase"/>
</dbReference>
<name>A0A2V2YMK1_9BACL</name>
<dbReference type="InterPro" id="IPR014721">
    <property type="entry name" value="Ribsml_uS5_D2-typ_fold_subgr"/>
</dbReference>
<keyword evidence="5" id="KW-1185">Reference proteome</keyword>
<dbReference type="NCBIfam" id="NF041438">
    <property type="entry name" value="SepM_fam_S16"/>
    <property type="match status" value="1"/>
</dbReference>
<gene>
    <name evidence="4" type="ORF">DFQ01_12541</name>
</gene>
<dbReference type="Pfam" id="PF13180">
    <property type="entry name" value="PDZ_2"/>
    <property type="match status" value="1"/>
</dbReference>
<dbReference type="InterPro" id="IPR020568">
    <property type="entry name" value="Ribosomal_Su5_D2-typ_SF"/>
</dbReference>
<dbReference type="GO" id="GO:0006508">
    <property type="term" value="P:proteolysis"/>
    <property type="evidence" value="ECO:0007669"/>
    <property type="project" value="UniProtKB-KW"/>
</dbReference>
<feature type="active site" evidence="1">
    <location>
        <position position="283"/>
    </location>
</feature>
<dbReference type="InterPro" id="IPR001478">
    <property type="entry name" value="PDZ"/>
</dbReference>
<dbReference type="AlphaFoldDB" id="A0A2V2YMK1"/>
<dbReference type="InterPro" id="IPR008269">
    <property type="entry name" value="Lon_proteolytic"/>
</dbReference>
<feature type="active site" evidence="1">
    <location>
        <position position="238"/>
    </location>
</feature>
<keyword evidence="2" id="KW-0472">Membrane</keyword>
<dbReference type="EC" id="3.4.21.53" evidence="1"/>
<comment type="catalytic activity">
    <reaction evidence="1">
        <text>Hydrolysis of proteins in presence of ATP.</text>
        <dbReference type="EC" id="3.4.21.53"/>
    </reaction>
</comment>
<evidence type="ECO:0000259" key="3">
    <source>
        <dbReference type="PROSITE" id="PS51786"/>
    </source>
</evidence>
<dbReference type="Pfam" id="PF05362">
    <property type="entry name" value="Lon_C"/>
    <property type="match status" value="1"/>
</dbReference>
<dbReference type="RefSeq" id="WP_174812853.1">
    <property type="nucleotide sequence ID" value="NZ_CP054613.1"/>
</dbReference>
<dbReference type="GO" id="GO:0005524">
    <property type="term" value="F:ATP binding"/>
    <property type="evidence" value="ECO:0007669"/>
    <property type="project" value="InterPro"/>
</dbReference>
<dbReference type="PROSITE" id="PS51786">
    <property type="entry name" value="LON_PROTEOLYTIC"/>
    <property type="match status" value="1"/>
</dbReference>